<dbReference type="Gene3D" id="1.20.1070.10">
    <property type="entry name" value="Rhodopsin 7-helix transmembrane proteins"/>
    <property type="match status" value="1"/>
</dbReference>
<dbReference type="CDD" id="cd15136">
    <property type="entry name" value="7tmA_Glyco_hormone_R"/>
    <property type="match status" value="1"/>
</dbReference>
<dbReference type="Pfam" id="PF00001">
    <property type="entry name" value="7tm_1"/>
    <property type="match status" value="1"/>
</dbReference>
<keyword evidence="6 13" id="KW-1133">Transmembrane helix</keyword>
<keyword evidence="9" id="KW-1015">Disulfide bond</keyword>
<evidence type="ECO:0000256" key="7">
    <source>
        <dbReference type="ARBA" id="ARBA00023040"/>
    </source>
</evidence>
<dbReference type="AlphaFoldDB" id="A0AAY4CXD4"/>
<evidence type="ECO:0000313" key="16">
    <source>
        <dbReference type="Proteomes" id="UP000694580"/>
    </source>
</evidence>
<keyword evidence="8 13" id="KW-0472">Membrane</keyword>
<dbReference type="InterPro" id="IPR032675">
    <property type="entry name" value="LRR_dom_sf"/>
</dbReference>
<feature type="transmembrane region" description="Helical" evidence="13">
    <location>
        <begin position="246"/>
        <end position="267"/>
    </location>
</feature>
<keyword evidence="3" id="KW-0433">Leucine-rich repeat</keyword>
<evidence type="ECO:0000256" key="8">
    <source>
        <dbReference type="ARBA" id="ARBA00023136"/>
    </source>
</evidence>
<dbReference type="GO" id="GO:0007200">
    <property type="term" value="P:phospholipase C-activating G protein-coupled receptor signaling pathway"/>
    <property type="evidence" value="ECO:0007669"/>
    <property type="project" value="TreeGrafter"/>
</dbReference>
<keyword evidence="11" id="KW-0807">Transducer</keyword>
<evidence type="ECO:0000256" key="10">
    <source>
        <dbReference type="ARBA" id="ARBA00023170"/>
    </source>
</evidence>
<dbReference type="Ensembl" id="ENSDCDT00010047522.1">
    <property type="protein sequence ID" value="ENSDCDP00010037930.1"/>
    <property type="gene ID" value="ENSDCDG00010024431.1"/>
</dbReference>
<proteinExistence type="predicted"/>
<protein>
    <submittedName>
        <fullName evidence="15">Luteinizing hormone/choriogonadotropin receptor</fullName>
    </submittedName>
</protein>
<feature type="transmembrane region" description="Helical" evidence="13">
    <location>
        <begin position="411"/>
        <end position="431"/>
    </location>
</feature>
<evidence type="ECO:0000256" key="11">
    <source>
        <dbReference type="ARBA" id="ARBA00023224"/>
    </source>
</evidence>
<feature type="domain" description="G-protein coupled receptors family 1 profile" evidence="14">
    <location>
        <begin position="181"/>
        <end position="428"/>
    </location>
</feature>
<reference evidence="15" key="3">
    <citation type="submission" date="2025-09" db="UniProtKB">
        <authorList>
            <consortium name="Ensembl"/>
        </authorList>
    </citation>
    <scope>IDENTIFICATION</scope>
</reference>
<dbReference type="PANTHER" id="PTHR24372:SF1">
    <property type="entry name" value="LUTROPIN-CHORIOGONADOTROPIC HORMONE RECEPTOR"/>
    <property type="match status" value="1"/>
</dbReference>
<keyword evidence="16" id="KW-1185">Reference proteome</keyword>
<reference evidence="15 16" key="1">
    <citation type="submission" date="2020-06" db="EMBL/GenBank/DDBJ databases">
        <authorList>
            <consortium name="Wellcome Sanger Institute Data Sharing"/>
        </authorList>
    </citation>
    <scope>NUCLEOTIDE SEQUENCE [LARGE SCALE GENOMIC DNA]</scope>
</reference>
<keyword evidence="7" id="KW-0297">G-protein coupled receptor</keyword>
<dbReference type="GO" id="GO:0004964">
    <property type="term" value="F:luteinizing hormone receptor activity"/>
    <property type="evidence" value="ECO:0007669"/>
    <property type="project" value="TreeGrafter"/>
</dbReference>
<feature type="region of interest" description="Disordered" evidence="12">
    <location>
        <begin position="453"/>
        <end position="473"/>
    </location>
</feature>
<dbReference type="PANTHER" id="PTHR24372">
    <property type="entry name" value="GLYCOPROTEIN HORMONE RECEPTOR"/>
    <property type="match status" value="1"/>
</dbReference>
<dbReference type="GO" id="GO:0009755">
    <property type="term" value="P:hormone-mediated signaling pathway"/>
    <property type="evidence" value="ECO:0007669"/>
    <property type="project" value="TreeGrafter"/>
</dbReference>
<dbReference type="PRINTS" id="PR00373">
    <property type="entry name" value="GLYCHORMONER"/>
</dbReference>
<dbReference type="InterPro" id="IPR017452">
    <property type="entry name" value="GPCR_Rhodpsn_7TM"/>
</dbReference>
<accession>A0AAY4CXD4</accession>
<evidence type="ECO:0000256" key="12">
    <source>
        <dbReference type="SAM" id="MobiDB-lite"/>
    </source>
</evidence>
<dbReference type="GO" id="GO:0008528">
    <property type="term" value="F:G protein-coupled peptide receptor activity"/>
    <property type="evidence" value="ECO:0007669"/>
    <property type="project" value="TreeGrafter"/>
</dbReference>
<keyword evidence="4 13" id="KW-0812">Transmembrane</keyword>
<evidence type="ECO:0000256" key="4">
    <source>
        <dbReference type="ARBA" id="ARBA00022692"/>
    </source>
</evidence>
<evidence type="ECO:0000256" key="6">
    <source>
        <dbReference type="ARBA" id="ARBA00022989"/>
    </source>
</evidence>
<dbReference type="Gene3D" id="3.80.10.10">
    <property type="entry name" value="Ribonuclease Inhibitor"/>
    <property type="match status" value="1"/>
</dbReference>
<dbReference type="PRINTS" id="PR00237">
    <property type="entry name" value="GPCRRHODOPSN"/>
</dbReference>
<evidence type="ECO:0000256" key="3">
    <source>
        <dbReference type="ARBA" id="ARBA00022614"/>
    </source>
</evidence>
<evidence type="ECO:0000256" key="1">
    <source>
        <dbReference type="ARBA" id="ARBA00004651"/>
    </source>
</evidence>
<reference evidence="15" key="2">
    <citation type="submission" date="2025-08" db="UniProtKB">
        <authorList>
            <consortium name="Ensembl"/>
        </authorList>
    </citation>
    <scope>IDENTIFICATION</scope>
</reference>
<dbReference type="InterPro" id="IPR000276">
    <property type="entry name" value="GPCR_Rhodpsn"/>
</dbReference>
<dbReference type="GO" id="GO:0007189">
    <property type="term" value="P:adenylate cyclase-activating G protein-coupled receptor signaling pathway"/>
    <property type="evidence" value="ECO:0007669"/>
    <property type="project" value="TreeGrafter"/>
</dbReference>
<dbReference type="Proteomes" id="UP000694580">
    <property type="component" value="Chromosome 8"/>
</dbReference>
<dbReference type="PROSITE" id="PS00237">
    <property type="entry name" value="G_PROTEIN_RECEP_F1_1"/>
    <property type="match status" value="1"/>
</dbReference>
<feature type="transmembrane region" description="Helical" evidence="13">
    <location>
        <begin position="377"/>
        <end position="399"/>
    </location>
</feature>
<dbReference type="GO" id="GO:0008584">
    <property type="term" value="P:male gonad development"/>
    <property type="evidence" value="ECO:0007669"/>
    <property type="project" value="TreeGrafter"/>
</dbReference>
<dbReference type="InterPro" id="IPR002131">
    <property type="entry name" value="Gphrmn_rcpt_fam"/>
</dbReference>
<organism evidence="15 16">
    <name type="scientific">Denticeps clupeoides</name>
    <name type="common">denticle herring</name>
    <dbReference type="NCBI Taxonomy" id="299321"/>
    <lineage>
        <taxon>Eukaryota</taxon>
        <taxon>Metazoa</taxon>
        <taxon>Chordata</taxon>
        <taxon>Craniata</taxon>
        <taxon>Vertebrata</taxon>
        <taxon>Euteleostomi</taxon>
        <taxon>Actinopterygii</taxon>
        <taxon>Neopterygii</taxon>
        <taxon>Teleostei</taxon>
        <taxon>Clupei</taxon>
        <taxon>Clupeiformes</taxon>
        <taxon>Denticipitoidei</taxon>
        <taxon>Denticipitidae</taxon>
        <taxon>Denticeps</taxon>
    </lineage>
</organism>
<evidence type="ECO:0000256" key="13">
    <source>
        <dbReference type="SAM" id="Phobius"/>
    </source>
</evidence>
<evidence type="ECO:0000256" key="9">
    <source>
        <dbReference type="ARBA" id="ARBA00023157"/>
    </source>
</evidence>
<evidence type="ECO:0000256" key="2">
    <source>
        <dbReference type="ARBA" id="ARBA00022475"/>
    </source>
</evidence>
<keyword evidence="10" id="KW-0675">Receptor</keyword>
<gene>
    <name evidence="15" type="primary">LOC114795295</name>
</gene>
<name>A0AAY4CXD4_9TELE</name>
<feature type="transmembrane region" description="Helical" evidence="13">
    <location>
        <begin position="170"/>
        <end position="190"/>
    </location>
</feature>
<evidence type="ECO:0000313" key="15">
    <source>
        <dbReference type="Ensembl" id="ENSDCDP00010037930.1"/>
    </source>
</evidence>
<evidence type="ECO:0000256" key="5">
    <source>
        <dbReference type="ARBA" id="ARBA00022737"/>
    </source>
</evidence>
<dbReference type="PROSITE" id="PS50262">
    <property type="entry name" value="G_PROTEIN_RECEP_F1_2"/>
    <property type="match status" value="1"/>
</dbReference>
<dbReference type="GeneTree" id="ENSGT00940000157364"/>
<dbReference type="SUPFAM" id="SSF81321">
    <property type="entry name" value="Family A G protein-coupled receptor-like"/>
    <property type="match status" value="1"/>
</dbReference>
<evidence type="ECO:0000259" key="14">
    <source>
        <dbReference type="PROSITE" id="PS50262"/>
    </source>
</evidence>
<feature type="transmembrane region" description="Helical" evidence="13">
    <location>
        <begin position="288"/>
        <end position="311"/>
    </location>
</feature>
<dbReference type="FunFam" id="1.20.1070.10:FF:000019">
    <property type="entry name" value="Lutropin-choriogonadotropic hormone receptor"/>
    <property type="match status" value="1"/>
</dbReference>
<dbReference type="GO" id="GO:0022602">
    <property type="term" value="P:ovulation cycle process"/>
    <property type="evidence" value="ECO:0007669"/>
    <property type="project" value="TreeGrafter"/>
</dbReference>
<sequence length="488" mass="54694">MAFGGNDETQLVFHVCREMGDNLHLDGIPSNAFRGMSEEYVDVSSTALRALPARGLRKVKVLMALSTPSLKTLPPLENFQELHEAQLTYPSHCCAFHSWRSSSRYRRGHLLLIRTPLAACSNEAVGLYDVSFQYPDLDLCADSSPIKCTPEPDAFNPCEDLLGYAFLRSVTWIITVFAMSGNLTVLFVLLSSHQKLTVSRFLMCNLAFADLCMGLYLLIIAFVDFYSRQEYYNHATAWQTGAGCHVAGFLTVFASELSVYTLTLITLERWHTITHAMRMDRRLRLRHVLGLMAAGWGFSGLVALLPVLGVSSYTKVSMCLPMDIETAASQGYVVAVLLLNVAAFLVVCYCYGRIYARVRNPEVATRRGDAKIAKRMAVLIFTDFLCMAPISFFAISAALNMPLITVSHSKILLVLFYPINSLCNPFLYTIFTRACRRDVCLFLSRCKRHAHTRAGRGQGRKKRKKKSHSRQRTVLKSHNAQLTLGQHC</sequence>
<feature type="transmembrane region" description="Helical" evidence="13">
    <location>
        <begin position="331"/>
        <end position="356"/>
    </location>
</feature>
<dbReference type="GO" id="GO:0001541">
    <property type="term" value="P:ovarian follicle development"/>
    <property type="evidence" value="ECO:0007669"/>
    <property type="project" value="TreeGrafter"/>
</dbReference>
<comment type="subcellular location">
    <subcellularLocation>
        <location evidence="1">Cell membrane</location>
        <topology evidence="1">Multi-pass membrane protein</topology>
    </subcellularLocation>
</comment>
<dbReference type="GO" id="GO:0005886">
    <property type="term" value="C:plasma membrane"/>
    <property type="evidence" value="ECO:0007669"/>
    <property type="project" value="UniProtKB-SubCell"/>
</dbReference>
<keyword evidence="5" id="KW-0677">Repeat</keyword>
<keyword evidence="2" id="KW-1003">Cell membrane</keyword>
<feature type="transmembrane region" description="Helical" evidence="13">
    <location>
        <begin position="202"/>
        <end position="226"/>
    </location>
</feature>